<organism evidence="9 10">
    <name type="scientific">Flaviramulus basaltis</name>
    <dbReference type="NCBI Taxonomy" id="369401"/>
    <lineage>
        <taxon>Bacteria</taxon>
        <taxon>Pseudomonadati</taxon>
        <taxon>Bacteroidota</taxon>
        <taxon>Flavobacteriia</taxon>
        <taxon>Flavobacteriales</taxon>
        <taxon>Flavobacteriaceae</taxon>
        <taxon>Flaviramulus</taxon>
    </lineage>
</organism>
<dbReference type="Pfam" id="PF00196">
    <property type="entry name" value="GerE"/>
    <property type="match status" value="1"/>
</dbReference>
<evidence type="ECO:0000256" key="5">
    <source>
        <dbReference type="ARBA" id="ARBA00038253"/>
    </source>
</evidence>
<keyword evidence="2" id="KW-0963">Cytoplasm</keyword>
<dbReference type="RefSeq" id="WP_072403278.1">
    <property type="nucleotide sequence ID" value="NZ_FPKV01000004.1"/>
</dbReference>
<evidence type="ECO:0000256" key="1">
    <source>
        <dbReference type="ARBA" id="ARBA00004496"/>
    </source>
</evidence>
<dbReference type="AlphaFoldDB" id="A0A1K2IPM3"/>
<feature type="transmembrane region" description="Helical" evidence="6">
    <location>
        <begin position="362"/>
        <end position="383"/>
    </location>
</feature>
<evidence type="ECO:0000256" key="6">
    <source>
        <dbReference type="SAM" id="Phobius"/>
    </source>
</evidence>
<dbReference type="OrthoDB" id="1090267at2"/>
<keyword evidence="3" id="KW-0677">Repeat</keyword>
<feature type="domain" description="HTH luxR-type" evidence="8">
    <location>
        <begin position="522"/>
        <end position="549"/>
    </location>
</feature>
<dbReference type="Gene3D" id="1.25.40.10">
    <property type="entry name" value="Tetratricopeptide repeat domain"/>
    <property type="match status" value="1"/>
</dbReference>
<evidence type="ECO:0000259" key="8">
    <source>
        <dbReference type="PROSITE" id="PS00622"/>
    </source>
</evidence>
<dbReference type="Proteomes" id="UP000182544">
    <property type="component" value="Unassembled WGS sequence"/>
</dbReference>
<dbReference type="InterPro" id="IPR011990">
    <property type="entry name" value="TPR-like_helical_dom_sf"/>
</dbReference>
<dbReference type="GO" id="GO:0005737">
    <property type="term" value="C:cytoplasm"/>
    <property type="evidence" value="ECO:0007669"/>
    <property type="project" value="UniProtKB-SubCell"/>
</dbReference>
<keyword evidence="6" id="KW-0812">Transmembrane</keyword>
<feature type="chain" id="PRO_5012566385" evidence="7">
    <location>
        <begin position="23"/>
        <end position="570"/>
    </location>
</feature>
<dbReference type="Gene3D" id="1.10.10.10">
    <property type="entry name" value="Winged helix-like DNA-binding domain superfamily/Winged helix DNA-binding domain"/>
    <property type="match status" value="1"/>
</dbReference>
<keyword evidence="7" id="KW-0732">Signal</keyword>
<evidence type="ECO:0000256" key="7">
    <source>
        <dbReference type="SAM" id="SignalP"/>
    </source>
</evidence>
<dbReference type="InterPro" id="IPR036388">
    <property type="entry name" value="WH-like_DNA-bd_sf"/>
</dbReference>
<keyword evidence="10" id="KW-1185">Reference proteome</keyword>
<dbReference type="PANTHER" id="PTHR46630">
    <property type="entry name" value="TETRATRICOPEPTIDE REPEAT PROTEIN 29"/>
    <property type="match status" value="1"/>
</dbReference>
<dbReference type="InterPro" id="IPR051476">
    <property type="entry name" value="Bac_ResReg_Asp_Phosphatase"/>
</dbReference>
<feature type="signal peptide" evidence="7">
    <location>
        <begin position="1"/>
        <end position="22"/>
    </location>
</feature>
<evidence type="ECO:0000256" key="4">
    <source>
        <dbReference type="ARBA" id="ARBA00022803"/>
    </source>
</evidence>
<evidence type="ECO:0000256" key="3">
    <source>
        <dbReference type="ARBA" id="ARBA00022737"/>
    </source>
</evidence>
<accession>A0A1K2IPM3</accession>
<dbReference type="InterPro" id="IPR000792">
    <property type="entry name" value="Tscrpt_reg_LuxR_C"/>
</dbReference>
<evidence type="ECO:0000313" key="9">
    <source>
        <dbReference type="EMBL" id="SFZ94335.1"/>
    </source>
</evidence>
<dbReference type="GO" id="GO:0006355">
    <property type="term" value="P:regulation of DNA-templated transcription"/>
    <property type="evidence" value="ECO:0007669"/>
    <property type="project" value="InterPro"/>
</dbReference>
<evidence type="ECO:0000313" key="10">
    <source>
        <dbReference type="Proteomes" id="UP000182544"/>
    </source>
</evidence>
<dbReference type="EMBL" id="FPKV01000004">
    <property type="protein sequence ID" value="SFZ94335.1"/>
    <property type="molecule type" value="Genomic_DNA"/>
</dbReference>
<dbReference type="PROSITE" id="PS00622">
    <property type="entry name" value="HTH_LUXR_1"/>
    <property type="match status" value="1"/>
</dbReference>
<dbReference type="InterPro" id="IPR016032">
    <property type="entry name" value="Sig_transdc_resp-reg_C-effctor"/>
</dbReference>
<protein>
    <submittedName>
        <fullName evidence="9">DNA-binding transcriptional regulator, CsgD family</fullName>
    </submittedName>
</protein>
<reference evidence="9 10" key="1">
    <citation type="submission" date="2016-10" db="EMBL/GenBank/DDBJ databases">
        <authorList>
            <person name="de Groot N.N."/>
        </authorList>
    </citation>
    <scope>NUCLEOTIDE SEQUENCE [LARGE SCALE GENOMIC DNA]</scope>
    <source>
        <strain evidence="9 10">DSM 18180</strain>
    </source>
</reference>
<comment type="similarity">
    <text evidence="5">Belongs to the Rap family.</text>
</comment>
<sequence>MAKKYLHIVTCLCCFTYFFVNAQEPSKIESIKLQIKELQISNNIIEINRIFNNNYSLQPEYIYEILIQNLEKAQELENNEALADTYLTVGNFWNLKGNKVKAFENYLKSETISKKYGYYKLLGASAANKANLSEDFNTRLNGLTSAINAYVKGKDNLNYARICALIGDTYSVQVFSEKYKTNSKIKPITFYKQQAYSFYKKADSINQTLKSDEIKGTIIINYAEWYKYEKNYEKAIQTFKEAETYLLKSGTLKGVLYSKTEIASIYIEQKKFSEAIKVLDEANQMATDYNISDYLVDIYKKYIIYFETTGNFEKALEYQRKYSDSLVVLNNASSEDKLHIVLLEHNLQENEFKVETQRKINLGLIVGISIIVLLGSGLIYFIIRNRKRKIDSLKKKRIIVQLEKESLEVKLKNQQLEEQLIKEKMQFSQNNLISFANQINKIEFFLDELKSKVRTVNKNGIDQAQINNLKIAFQELLHNKTDLQQINTLSNKQHIDFFFYLSKKFPDITKEDEQLLQLILNGKTTREISEIYSISTNSLFTKRYRLRKKLNLEKDNSFEDLYDQFLKETK</sequence>
<gene>
    <name evidence="9" type="ORF">SAMN05428642_10491</name>
</gene>
<keyword evidence="9" id="KW-0238">DNA-binding</keyword>
<keyword evidence="4" id="KW-0802">TPR repeat</keyword>
<dbReference type="STRING" id="369401.SAMN05428642_10491"/>
<comment type="subcellular location">
    <subcellularLocation>
        <location evidence="1">Cytoplasm</location>
    </subcellularLocation>
</comment>
<keyword evidence="6" id="KW-1133">Transmembrane helix</keyword>
<proteinExistence type="inferred from homology"/>
<dbReference type="GO" id="GO:0003677">
    <property type="term" value="F:DNA binding"/>
    <property type="evidence" value="ECO:0007669"/>
    <property type="project" value="UniProtKB-KW"/>
</dbReference>
<evidence type="ECO:0000256" key="2">
    <source>
        <dbReference type="ARBA" id="ARBA00022490"/>
    </source>
</evidence>
<name>A0A1K2IPM3_9FLAO</name>
<dbReference type="SUPFAM" id="SSF48452">
    <property type="entry name" value="TPR-like"/>
    <property type="match status" value="1"/>
</dbReference>
<dbReference type="SUPFAM" id="SSF46894">
    <property type="entry name" value="C-terminal effector domain of the bipartite response regulators"/>
    <property type="match status" value="1"/>
</dbReference>
<dbReference type="PANTHER" id="PTHR46630:SF1">
    <property type="entry name" value="TETRATRICOPEPTIDE REPEAT PROTEIN 29"/>
    <property type="match status" value="1"/>
</dbReference>
<keyword evidence="6" id="KW-0472">Membrane</keyword>